<feature type="binding site" evidence="6">
    <location>
        <begin position="60"/>
        <end position="64"/>
    </location>
    <ligand>
        <name>GTP</name>
        <dbReference type="ChEBI" id="CHEBI:37565"/>
    </ligand>
</feature>
<dbReference type="AlphaFoldDB" id="A0A2S5RGI2"/>
<dbReference type="GO" id="GO:0000028">
    <property type="term" value="P:ribosomal small subunit assembly"/>
    <property type="evidence" value="ECO:0007669"/>
    <property type="project" value="TreeGrafter"/>
</dbReference>
<comment type="subunit">
    <text evidence="6">Monomer.</text>
</comment>
<dbReference type="PANTHER" id="PTHR42698">
    <property type="entry name" value="GTPASE ERA"/>
    <property type="match status" value="1"/>
</dbReference>
<keyword evidence="6" id="KW-0699">rRNA-binding</keyword>
<evidence type="ECO:0000256" key="8">
    <source>
        <dbReference type="RuleBase" id="RU003761"/>
    </source>
</evidence>
<dbReference type="EMBL" id="PHNF01000001">
    <property type="protein sequence ID" value="PPE06410.1"/>
    <property type="molecule type" value="Genomic_DNA"/>
</dbReference>
<dbReference type="HAMAP" id="MF_00367">
    <property type="entry name" value="GTPase_Era"/>
    <property type="match status" value="1"/>
</dbReference>
<evidence type="ECO:0000313" key="11">
    <source>
        <dbReference type="EMBL" id="PPE06410.1"/>
    </source>
</evidence>
<dbReference type="GO" id="GO:0005886">
    <property type="term" value="C:plasma membrane"/>
    <property type="evidence" value="ECO:0007669"/>
    <property type="project" value="UniProtKB-SubCell"/>
</dbReference>
<comment type="similarity">
    <text evidence="1 6 7 8">Belongs to the TRAFAC class TrmE-Era-EngA-EngB-Septin-like GTPase superfamily. Era GTPase family.</text>
</comment>
<dbReference type="InterPro" id="IPR015946">
    <property type="entry name" value="KH_dom-like_a/b"/>
</dbReference>
<accession>A0A2S5RGI2</accession>
<dbReference type="NCBIfam" id="NF000908">
    <property type="entry name" value="PRK00089.1"/>
    <property type="match status" value="1"/>
</dbReference>
<evidence type="ECO:0000256" key="1">
    <source>
        <dbReference type="ARBA" id="ARBA00007921"/>
    </source>
</evidence>
<feature type="domain" description="KH type-2" evidence="9">
    <location>
        <begin position="193"/>
        <end position="281"/>
    </location>
</feature>
<dbReference type="GO" id="GO:0005829">
    <property type="term" value="C:cytosol"/>
    <property type="evidence" value="ECO:0007669"/>
    <property type="project" value="TreeGrafter"/>
</dbReference>
<dbReference type="NCBIfam" id="TIGR00231">
    <property type="entry name" value="small_GTP"/>
    <property type="match status" value="1"/>
</dbReference>
<dbReference type="PANTHER" id="PTHR42698:SF1">
    <property type="entry name" value="GTPASE ERA, MITOCHONDRIAL"/>
    <property type="match status" value="1"/>
</dbReference>
<evidence type="ECO:0000313" key="12">
    <source>
        <dbReference type="Proteomes" id="UP000239785"/>
    </source>
</evidence>
<dbReference type="PROSITE" id="PS51713">
    <property type="entry name" value="G_ERA"/>
    <property type="match status" value="1"/>
</dbReference>
<comment type="caution">
    <text evidence="11">The sequence shown here is derived from an EMBL/GenBank/DDBJ whole genome shotgun (WGS) entry which is preliminary data.</text>
</comment>
<organism evidence="11 12">
    <name type="scientific">Mesoplasma corruscae</name>
    <dbReference type="NCBI Taxonomy" id="216874"/>
    <lineage>
        <taxon>Bacteria</taxon>
        <taxon>Bacillati</taxon>
        <taxon>Mycoplasmatota</taxon>
        <taxon>Mollicutes</taxon>
        <taxon>Entomoplasmatales</taxon>
        <taxon>Entomoplasmataceae</taxon>
        <taxon>Mesoplasma</taxon>
    </lineage>
</organism>
<name>A0A2S5RGI2_9MOLU</name>
<feature type="region of interest" description="G1" evidence="7">
    <location>
        <begin position="13"/>
        <end position="20"/>
    </location>
</feature>
<dbReference type="GO" id="GO:0070181">
    <property type="term" value="F:small ribosomal subunit rRNA binding"/>
    <property type="evidence" value="ECO:0007669"/>
    <property type="project" value="UniProtKB-UniRule"/>
</dbReference>
<dbReference type="InterPro" id="IPR005662">
    <property type="entry name" value="GTPase_Era-like"/>
</dbReference>
<evidence type="ECO:0000259" key="10">
    <source>
        <dbReference type="PROSITE" id="PS51713"/>
    </source>
</evidence>
<reference evidence="11 12" key="1">
    <citation type="submission" date="2017-11" db="EMBL/GenBank/DDBJ databases">
        <title>Genome sequence of Mesoplasma corruscae ELCA-2 (ATCC 49579).</title>
        <authorList>
            <person name="Lo W.-S."/>
            <person name="Kuo C.-H."/>
        </authorList>
    </citation>
    <scope>NUCLEOTIDE SEQUENCE [LARGE SCALE GENOMIC DNA]</scope>
    <source>
        <strain evidence="11 12">ELCA-2</strain>
    </source>
</reference>
<feature type="region of interest" description="G5" evidence="7">
    <location>
        <begin position="152"/>
        <end position="154"/>
    </location>
</feature>
<dbReference type="InterPro" id="IPR005225">
    <property type="entry name" value="Small_GTP-bd"/>
</dbReference>
<protein>
    <recommendedName>
        <fullName evidence="2 6">GTPase Era</fullName>
    </recommendedName>
</protein>
<dbReference type="InterPro" id="IPR006073">
    <property type="entry name" value="GTP-bd"/>
</dbReference>
<dbReference type="OrthoDB" id="9805918at2"/>
<dbReference type="Proteomes" id="UP000239785">
    <property type="component" value="Unassembled WGS sequence"/>
</dbReference>
<feature type="region of interest" description="G3" evidence="7">
    <location>
        <begin position="60"/>
        <end position="63"/>
    </location>
</feature>
<evidence type="ECO:0000256" key="6">
    <source>
        <dbReference type="HAMAP-Rule" id="MF_00367"/>
    </source>
</evidence>
<keyword evidence="12" id="KW-1185">Reference proteome</keyword>
<evidence type="ECO:0000256" key="5">
    <source>
        <dbReference type="ARBA" id="ARBA00023134"/>
    </source>
</evidence>
<dbReference type="SUPFAM" id="SSF54814">
    <property type="entry name" value="Prokaryotic type KH domain (KH-domain type II)"/>
    <property type="match status" value="1"/>
</dbReference>
<evidence type="ECO:0000256" key="4">
    <source>
        <dbReference type="ARBA" id="ARBA00022884"/>
    </source>
</evidence>
<dbReference type="PROSITE" id="PS50823">
    <property type="entry name" value="KH_TYPE_2"/>
    <property type="match status" value="1"/>
</dbReference>
<dbReference type="PRINTS" id="PR00326">
    <property type="entry name" value="GTP1OBG"/>
</dbReference>
<feature type="binding site" evidence="6">
    <location>
        <begin position="13"/>
        <end position="20"/>
    </location>
    <ligand>
        <name>GTP</name>
        <dbReference type="ChEBI" id="CHEBI:37565"/>
    </ligand>
</feature>
<dbReference type="CDD" id="cd04163">
    <property type="entry name" value="Era"/>
    <property type="match status" value="1"/>
</dbReference>
<proteinExistence type="inferred from homology"/>
<dbReference type="Gene3D" id="3.40.50.300">
    <property type="entry name" value="P-loop containing nucleotide triphosphate hydrolases"/>
    <property type="match status" value="1"/>
</dbReference>
<evidence type="ECO:0000256" key="2">
    <source>
        <dbReference type="ARBA" id="ARBA00020484"/>
    </source>
</evidence>
<dbReference type="InterPro" id="IPR030388">
    <property type="entry name" value="G_ERA_dom"/>
</dbReference>
<dbReference type="NCBIfam" id="TIGR00436">
    <property type="entry name" value="era"/>
    <property type="match status" value="1"/>
</dbReference>
<dbReference type="Pfam" id="PF01926">
    <property type="entry name" value="MMR_HSR1"/>
    <property type="match status" value="1"/>
</dbReference>
<feature type="binding site" evidence="6">
    <location>
        <begin position="122"/>
        <end position="125"/>
    </location>
    <ligand>
        <name>GTP</name>
        <dbReference type="ChEBI" id="CHEBI:37565"/>
    </ligand>
</feature>
<keyword evidence="5 6" id="KW-0342">GTP-binding</keyword>
<dbReference type="Gene3D" id="3.30.300.20">
    <property type="match status" value="1"/>
</dbReference>
<keyword evidence="6" id="KW-0690">Ribosome biogenesis</keyword>
<keyword evidence="6" id="KW-1003">Cell membrane</keyword>
<dbReference type="InterPro" id="IPR004044">
    <property type="entry name" value="KH_dom_type_2"/>
</dbReference>
<dbReference type="GO" id="GO:0003924">
    <property type="term" value="F:GTPase activity"/>
    <property type="evidence" value="ECO:0007669"/>
    <property type="project" value="UniProtKB-UniRule"/>
</dbReference>
<keyword evidence="6" id="KW-0472">Membrane</keyword>
<evidence type="ECO:0000256" key="3">
    <source>
        <dbReference type="ARBA" id="ARBA00022741"/>
    </source>
</evidence>
<sequence>MGNIKSGFIAIVGRPNVGKSTLLNEIIGQKISIVSSKAQTTRNNIRGIKTDESSQLIFVDTPGIHTSKNQIDKFMNSSALRSMKDVDVIIFMAPADETIGKNDLFILKELEKKEVPKILVISKSDSVTKEKLFLKANEWAEFGKIFDEVLITSSIKNINIDLLIEMIKKYLPENGFLFYDAETITDQPTRFSIREIIRENILFKTGQEVPHSVAILVDEIEEDEEHVNIVASIIVERKSQKGIIIGHQGKKISDIRYKSKKQIQELYDKEVTLELFVKVKENWRSSASLIKRLGYDKDKY</sequence>
<feature type="domain" description="Era-type G" evidence="10">
    <location>
        <begin position="5"/>
        <end position="173"/>
    </location>
</feature>
<dbReference type="Pfam" id="PF07650">
    <property type="entry name" value="KH_2"/>
    <property type="match status" value="1"/>
</dbReference>
<keyword evidence="3 6" id="KW-0547">Nucleotide-binding</keyword>
<feature type="region of interest" description="G2" evidence="7">
    <location>
        <begin position="39"/>
        <end position="43"/>
    </location>
</feature>
<dbReference type="CDD" id="cd22534">
    <property type="entry name" value="KH-II_Era"/>
    <property type="match status" value="1"/>
</dbReference>
<keyword evidence="6" id="KW-0963">Cytoplasm</keyword>
<comment type="subcellular location">
    <subcellularLocation>
        <location evidence="6">Cytoplasm</location>
    </subcellularLocation>
    <subcellularLocation>
        <location evidence="6">Cell membrane</location>
        <topology evidence="6">Peripheral membrane protein</topology>
    </subcellularLocation>
</comment>
<keyword evidence="4 6" id="KW-0694">RNA-binding</keyword>
<dbReference type="GO" id="GO:0005525">
    <property type="term" value="F:GTP binding"/>
    <property type="evidence" value="ECO:0007669"/>
    <property type="project" value="UniProtKB-UniRule"/>
</dbReference>
<dbReference type="GO" id="GO:0043024">
    <property type="term" value="F:ribosomal small subunit binding"/>
    <property type="evidence" value="ECO:0007669"/>
    <property type="project" value="TreeGrafter"/>
</dbReference>
<dbReference type="RefSeq" id="WP_104207644.1">
    <property type="nucleotide sequence ID" value="NZ_PHNF01000001.1"/>
</dbReference>
<dbReference type="SUPFAM" id="SSF52540">
    <property type="entry name" value="P-loop containing nucleoside triphosphate hydrolases"/>
    <property type="match status" value="1"/>
</dbReference>
<comment type="function">
    <text evidence="6">An essential GTPase that binds both GDP and GTP, with rapid nucleotide exchange. Plays a role in 16S rRNA processing and 30S ribosomal subunit biogenesis and possibly also in cell cycle regulation and energy metabolism.</text>
</comment>
<dbReference type="InterPro" id="IPR009019">
    <property type="entry name" value="KH_sf_prok-type"/>
</dbReference>
<dbReference type="InterPro" id="IPR027417">
    <property type="entry name" value="P-loop_NTPase"/>
</dbReference>
<evidence type="ECO:0000256" key="7">
    <source>
        <dbReference type="PROSITE-ProRule" id="PRU01050"/>
    </source>
</evidence>
<gene>
    <name evidence="6 11" type="primary">era</name>
    <name evidence="11" type="ORF">MCORR_v1c00380</name>
</gene>
<feature type="region of interest" description="G4" evidence="7">
    <location>
        <begin position="122"/>
        <end position="125"/>
    </location>
</feature>
<evidence type="ECO:0000259" key="9">
    <source>
        <dbReference type="PROSITE" id="PS50823"/>
    </source>
</evidence>